<reference evidence="4" key="1">
    <citation type="submission" date="2014-08" db="EMBL/GenBank/DDBJ databases">
        <authorList>
            <person name="Moulin L."/>
        </authorList>
    </citation>
    <scope>NUCLEOTIDE SEQUENCE [LARGE SCALE GENOMIC DNA]</scope>
</reference>
<dbReference type="AlphaFoldDB" id="A0A090DQS7"/>
<dbReference type="GO" id="GO:0032787">
    <property type="term" value="P:monocarboxylic acid metabolic process"/>
    <property type="evidence" value="ECO:0007669"/>
    <property type="project" value="UniProtKB-ARBA"/>
</dbReference>
<sequence>MSAAREIAGKHALVTGGGSGVGKAIAFALAEAGVNVTICGRREAALVEVAKENSRISWLAADVTNETEMAALHEKAEAARGPFDIVVANAGMAGSAPAHKTALADWQRTLDVNLTGAFLTVKPALAGMLARKVGRIVFVASTAGLKGYAYVAPYVAAKHGVVGLMRALAAETAKSGVTVNAVCPGFVETEMLEESVQRIVEKTGRSADEVRANLAATNPQGRFVQPEEVASAVLWLCSDAARSITGQAISISGGETW</sequence>
<evidence type="ECO:0000256" key="2">
    <source>
        <dbReference type="RuleBase" id="RU000363"/>
    </source>
</evidence>
<dbReference type="PANTHER" id="PTHR42879:SF2">
    <property type="entry name" value="3-OXOACYL-[ACYL-CARRIER-PROTEIN] REDUCTASE FABG"/>
    <property type="match status" value="1"/>
</dbReference>
<dbReference type="Proteomes" id="UP000045285">
    <property type="component" value="Unassembled WGS sequence"/>
</dbReference>
<organism evidence="3 4">
    <name type="scientific">Mesorhizobium plurifarium</name>
    <dbReference type="NCBI Taxonomy" id="69974"/>
    <lineage>
        <taxon>Bacteria</taxon>
        <taxon>Pseudomonadati</taxon>
        <taxon>Pseudomonadota</taxon>
        <taxon>Alphaproteobacteria</taxon>
        <taxon>Hyphomicrobiales</taxon>
        <taxon>Phyllobacteriaceae</taxon>
        <taxon>Mesorhizobium</taxon>
    </lineage>
</organism>
<dbReference type="InterPro" id="IPR020904">
    <property type="entry name" value="Sc_DH/Rdtase_CS"/>
</dbReference>
<accession>A0A090DQS7</accession>
<dbReference type="GO" id="GO:0016491">
    <property type="term" value="F:oxidoreductase activity"/>
    <property type="evidence" value="ECO:0007669"/>
    <property type="project" value="UniProtKB-KW"/>
</dbReference>
<protein>
    <submittedName>
        <fullName evidence="3">Putative ketoacyl reductase</fullName>
        <ecNumber evidence="3">1.3.1.-</ecNumber>
    </submittedName>
</protein>
<dbReference type="SUPFAM" id="SSF51735">
    <property type="entry name" value="NAD(P)-binding Rossmann-fold domains"/>
    <property type="match status" value="1"/>
</dbReference>
<keyword evidence="3" id="KW-0560">Oxidoreductase</keyword>
<dbReference type="InterPro" id="IPR036291">
    <property type="entry name" value="NAD(P)-bd_dom_sf"/>
</dbReference>
<dbReference type="CDD" id="cd05233">
    <property type="entry name" value="SDR_c"/>
    <property type="match status" value="1"/>
</dbReference>
<dbReference type="PRINTS" id="PR00080">
    <property type="entry name" value="SDRFAMILY"/>
</dbReference>
<dbReference type="PROSITE" id="PS00061">
    <property type="entry name" value="ADH_SHORT"/>
    <property type="match status" value="1"/>
</dbReference>
<evidence type="ECO:0000313" key="3">
    <source>
        <dbReference type="EMBL" id="CDX16759.1"/>
    </source>
</evidence>
<proteinExistence type="inferred from homology"/>
<comment type="similarity">
    <text evidence="1 2">Belongs to the short-chain dehydrogenases/reductases (SDR) family.</text>
</comment>
<gene>
    <name evidence="3" type="primary">actIII</name>
    <name evidence="3" type="ORF">MPL3356_220205</name>
</gene>
<dbReference type="EC" id="1.3.1.-" evidence="3"/>
<dbReference type="FunFam" id="3.40.50.720:FF:000084">
    <property type="entry name" value="Short-chain dehydrogenase reductase"/>
    <property type="match status" value="1"/>
</dbReference>
<dbReference type="EMBL" id="CCMZ01000015">
    <property type="protein sequence ID" value="CDX16759.1"/>
    <property type="molecule type" value="Genomic_DNA"/>
</dbReference>
<evidence type="ECO:0000256" key="1">
    <source>
        <dbReference type="ARBA" id="ARBA00006484"/>
    </source>
</evidence>
<dbReference type="Pfam" id="PF00106">
    <property type="entry name" value="adh_short"/>
    <property type="match status" value="1"/>
</dbReference>
<dbReference type="PANTHER" id="PTHR42879">
    <property type="entry name" value="3-OXOACYL-(ACYL-CARRIER-PROTEIN) REDUCTASE"/>
    <property type="match status" value="1"/>
</dbReference>
<keyword evidence="4" id="KW-1185">Reference proteome</keyword>
<dbReference type="InterPro" id="IPR050259">
    <property type="entry name" value="SDR"/>
</dbReference>
<evidence type="ECO:0000313" key="4">
    <source>
        <dbReference type="Proteomes" id="UP000045285"/>
    </source>
</evidence>
<dbReference type="Gene3D" id="3.40.50.720">
    <property type="entry name" value="NAD(P)-binding Rossmann-like Domain"/>
    <property type="match status" value="1"/>
</dbReference>
<name>A0A090DQS7_MESPL</name>
<dbReference type="STRING" id="69974.MPLDJ20_20753"/>
<dbReference type="PRINTS" id="PR00081">
    <property type="entry name" value="GDHRDH"/>
</dbReference>
<dbReference type="InterPro" id="IPR002347">
    <property type="entry name" value="SDR_fam"/>
</dbReference>